<gene>
    <name evidence="1" type="ORF">DPMN_059665</name>
</gene>
<sequence>MDHTVNLVYVLFSSPQPYTQQLLGARGAVTWFGFVRHAGLNRSLNTRGSSSSTRAMSWRCHGDDVV</sequence>
<organism evidence="1 2">
    <name type="scientific">Dreissena polymorpha</name>
    <name type="common">Zebra mussel</name>
    <name type="synonym">Mytilus polymorpha</name>
    <dbReference type="NCBI Taxonomy" id="45954"/>
    <lineage>
        <taxon>Eukaryota</taxon>
        <taxon>Metazoa</taxon>
        <taxon>Spiralia</taxon>
        <taxon>Lophotrochozoa</taxon>
        <taxon>Mollusca</taxon>
        <taxon>Bivalvia</taxon>
        <taxon>Autobranchia</taxon>
        <taxon>Heteroconchia</taxon>
        <taxon>Euheterodonta</taxon>
        <taxon>Imparidentia</taxon>
        <taxon>Neoheterodontei</taxon>
        <taxon>Myida</taxon>
        <taxon>Dreissenoidea</taxon>
        <taxon>Dreissenidae</taxon>
        <taxon>Dreissena</taxon>
    </lineage>
</organism>
<dbReference type="Proteomes" id="UP000828390">
    <property type="component" value="Unassembled WGS sequence"/>
</dbReference>
<reference evidence="1" key="2">
    <citation type="submission" date="2020-11" db="EMBL/GenBank/DDBJ databases">
        <authorList>
            <person name="McCartney M.A."/>
            <person name="Auch B."/>
            <person name="Kono T."/>
            <person name="Mallez S."/>
            <person name="Becker A."/>
            <person name="Gohl D.M."/>
            <person name="Silverstein K.A.T."/>
            <person name="Koren S."/>
            <person name="Bechman K.B."/>
            <person name="Herman A."/>
            <person name="Abrahante J.E."/>
            <person name="Garbe J."/>
        </authorList>
    </citation>
    <scope>NUCLEOTIDE SEQUENCE</scope>
    <source>
        <strain evidence="1">Duluth1</strain>
        <tissue evidence="1">Whole animal</tissue>
    </source>
</reference>
<protein>
    <submittedName>
        <fullName evidence="1">Uncharacterized protein</fullName>
    </submittedName>
</protein>
<reference evidence="1" key="1">
    <citation type="journal article" date="2019" name="bioRxiv">
        <title>The Genome of the Zebra Mussel, Dreissena polymorpha: A Resource for Invasive Species Research.</title>
        <authorList>
            <person name="McCartney M.A."/>
            <person name="Auch B."/>
            <person name="Kono T."/>
            <person name="Mallez S."/>
            <person name="Zhang Y."/>
            <person name="Obille A."/>
            <person name="Becker A."/>
            <person name="Abrahante J.E."/>
            <person name="Garbe J."/>
            <person name="Badalamenti J.P."/>
            <person name="Herman A."/>
            <person name="Mangelson H."/>
            <person name="Liachko I."/>
            <person name="Sullivan S."/>
            <person name="Sone E.D."/>
            <person name="Koren S."/>
            <person name="Silverstein K.A.T."/>
            <person name="Beckman K.B."/>
            <person name="Gohl D.M."/>
        </authorList>
    </citation>
    <scope>NUCLEOTIDE SEQUENCE</scope>
    <source>
        <strain evidence="1">Duluth1</strain>
        <tissue evidence="1">Whole animal</tissue>
    </source>
</reference>
<accession>A0A9D4HHG2</accession>
<dbReference type="EMBL" id="JAIWYP010000013">
    <property type="protein sequence ID" value="KAH3716931.1"/>
    <property type="molecule type" value="Genomic_DNA"/>
</dbReference>
<evidence type="ECO:0000313" key="2">
    <source>
        <dbReference type="Proteomes" id="UP000828390"/>
    </source>
</evidence>
<name>A0A9D4HHG2_DREPO</name>
<comment type="caution">
    <text evidence="1">The sequence shown here is derived from an EMBL/GenBank/DDBJ whole genome shotgun (WGS) entry which is preliminary data.</text>
</comment>
<proteinExistence type="predicted"/>
<evidence type="ECO:0000313" key="1">
    <source>
        <dbReference type="EMBL" id="KAH3716931.1"/>
    </source>
</evidence>
<dbReference type="AlphaFoldDB" id="A0A9D4HHG2"/>
<keyword evidence="2" id="KW-1185">Reference proteome</keyword>